<dbReference type="InterPro" id="IPR013751">
    <property type="entry name" value="ACP_syn_III_N"/>
</dbReference>
<evidence type="ECO:0000256" key="2">
    <source>
        <dbReference type="ARBA" id="ARBA00023315"/>
    </source>
</evidence>
<dbReference type="HOGENOM" id="CLU_039592_2_2_9"/>
<gene>
    <name evidence="5" type="ordered locus">Clocel_4162</name>
</gene>
<dbReference type="Pfam" id="PF08541">
    <property type="entry name" value="ACP_syn_III_C"/>
    <property type="match status" value="1"/>
</dbReference>
<proteinExistence type="predicted"/>
<evidence type="ECO:0000256" key="1">
    <source>
        <dbReference type="ARBA" id="ARBA00022679"/>
    </source>
</evidence>
<sequence>MKTHNAVIVGVAYYHPENAVDNLFYINHFKERGEDISGLMRATGRKNRYISTDENETVLTMGIEASKKVIEKTNINPKDLNRIVFSTGTPEYVSPCHAVKIHDAIKAGQKLSAYDINANCAGMLISFEQISRSMRDNSSLKYALIVGSEQVSRFASYDDTLTYPSFGDLACAIILENIPNTDRGFIDSDTYTNSSTNDNILLPPNGMSSIVHTKILGMQDKLLQWTPFDTTGCFYSASISIKNLLQKHNLTKKDIKKYFLSQFSLAAVEQVCSDMEEDISKFAFIGDEYGYTGTSSPFLAYAKSLEKNELNPGDYVIFWTVGAGTTAICSLYRY</sequence>
<dbReference type="KEGG" id="ccb:Clocel_4162"/>
<accession>D9SMG7</accession>
<dbReference type="RefSeq" id="WP_010074178.1">
    <property type="nucleotide sequence ID" value="NC_014393.1"/>
</dbReference>
<dbReference type="OrthoDB" id="1704808at2"/>
<dbReference type="GO" id="GO:0033818">
    <property type="term" value="F:beta-ketoacyl-acyl-carrier-protein synthase III activity"/>
    <property type="evidence" value="ECO:0007669"/>
    <property type="project" value="UniProtKB-EC"/>
</dbReference>
<dbReference type="PANTHER" id="PTHR34069:SF2">
    <property type="entry name" value="BETA-KETOACYL-[ACYL-CARRIER-PROTEIN] SYNTHASE III"/>
    <property type="match status" value="1"/>
</dbReference>
<dbReference type="InterPro" id="IPR016039">
    <property type="entry name" value="Thiolase-like"/>
</dbReference>
<keyword evidence="2 5" id="KW-0012">Acyltransferase</keyword>
<dbReference type="eggNOG" id="COG0332">
    <property type="taxonomic scope" value="Bacteria"/>
</dbReference>
<dbReference type="Gene3D" id="3.40.47.10">
    <property type="match status" value="1"/>
</dbReference>
<organism evidence="5 6">
    <name type="scientific">Clostridium cellulovorans (strain ATCC 35296 / DSM 3052 / OCM 3 / 743B)</name>
    <dbReference type="NCBI Taxonomy" id="573061"/>
    <lineage>
        <taxon>Bacteria</taxon>
        <taxon>Bacillati</taxon>
        <taxon>Bacillota</taxon>
        <taxon>Clostridia</taxon>
        <taxon>Eubacteriales</taxon>
        <taxon>Clostridiaceae</taxon>
        <taxon>Clostridium</taxon>
    </lineage>
</organism>
<evidence type="ECO:0000259" key="3">
    <source>
        <dbReference type="Pfam" id="PF08541"/>
    </source>
</evidence>
<feature type="domain" description="Beta-ketoacyl-[acyl-carrier-protein] synthase III C-terminal" evidence="3">
    <location>
        <begin position="245"/>
        <end position="334"/>
    </location>
</feature>
<evidence type="ECO:0000313" key="5">
    <source>
        <dbReference type="EMBL" id="ADL53823.1"/>
    </source>
</evidence>
<dbReference type="CDD" id="cd00830">
    <property type="entry name" value="KAS_III"/>
    <property type="match status" value="1"/>
</dbReference>
<dbReference type="AlphaFoldDB" id="D9SMG7"/>
<protein>
    <submittedName>
        <fullName evidence="5">Beta-ketoacyl-acyl-carrier-protein synthase III</fullName>
        <ecNumber evidence="5">2.3.1.180</ecNumber>
    </submittedName>
</protein>
<dbReference type="EC" id="2.3.1.180" evidence="5"/>
<feature type="domain" description="Beta-ketoacyl-[acyl-carrier-protein] synthase III N-terminal" evidence="4">
    <location>
        <begin position="114"/>
        <end position="193"/>
    </location>
</feature>
<dbReference type="GO" id="GO:0004315">
    <property type="term" value="F:3-oxoacyl-[acyl-carrier-protein] synthase activity"/>
    <property type="evidence" value="ECO:0007669"/>
    <property type="project" value="InterPro"/>
</dbReference>
<dbReference type="EMBL" id="CP002160">
    <property type="protein sequence ID" value="ADL53823.1"/>
    <property type="molecule type" value="Genomic_DNA"/>
</dbReference>
<reference evidence="5 6" key="1">
    <citation type="submission" date="2010-08" db="EMBL/GenBank/DDBJ databases">
        <title>Complete sequence of Clostridium cellulovorans 743B.</title>
        <authorList>
            <consortium name="US DOE Joint Genome Institute"/>
            <person name="Lucas S."/>
            <person name="Copeland A."/>
            <person name="Lapidus A."/>
            <person name="Cheng J.-F."/>
            <person name="Bruce D."/>
            <person name="Goodwin L."/>
            <person name="Pitluck S."/>
            <person name="Chertkov O."/>
            <person name="Detter J.C."/>
            <person name="Han C."/>
            <person name="Tapia R."/>
            <person name="Land M."/>
            <person name="Hauser L."/>
            <person name="Chang Y.-J."/>
            <person name="Jeffries C."/>
            <person name="Kyrpides N."/>
            <person name="Ivanova N."/>
            <person name="Mikhailova N."/>
            <person name="Hemme C.L."/>
            <person name="Woyke T."/>
        </authorList>
    </citation>
    <scope>NUCLEOTIDE SEQUENCE [LARGE SCALE GENOMIC DNA]</scope>
    <source>
        <strain evidence="6">ATCC 35296 / DSM 3052 / OCM 3 / 743B</strain>
    </source>
</reference>
<dbReference type="Proteomes" id="UP000002730">
    <property type="component" value="Chromosome"/>
</dbReference>
<dbReference type="InterPro" id="IPR013747">
    <property type="entry name" value="ACP_syn_III_C"/>
</dbReference>
<evidence type="ECO:0000313" key="6">
    <source>
        <dbReference type="Proteomes" id="UP000002730"/>
    </source>
</evidence>
<name>D9SMG7_CLOC7</name>
<dbReference type="GO" id="GO:0044550">
    <property type="term" value="P:secondary metabolite biosynthetic process"/>
    <property type="evidence" value="ECO:0007669"/>
    <property type="project" value="TreeGrafter"/>
</dbReference>
<keyword evidence="6" id="KW-1185">Reference proteome</keyword>
<dbReference type="SUPFAM" id="SSF53901">
    <property type="entry name" value="Thiolase-like"/>
    <property type="match status" value="2"/>
</dbReference>
<evidence type="ECO:0000259" key="4">
    <source>
        <dbReference type="Pfam" id="PF08545"/>
    </source>
</evidence>
<dbReference type="GO" id="GO:0006633">
    <property type="term" value="P:fatty acid biosynthetic process"/>
    <property type="evidence" value="ECO:0007669"/>
    <property type="project" value="InterPro"/>
</dbReference>
<keyword evidence="1 5" id="KW-0808">Transferase</keyword>
<dbReference type="PANTHER" id="PTHR34069">
    <property type="entry name" value="3-OXOACYL-[ACYL-CARRIER-PROTEIN] SYNTHASE 3"/>
    <property type="match status" value="1"/>
</dbReference>
<dbReference type="Pfam" id="PF08545">
    <property type="entry name" value="ACP_syn_III"/>
    <property type="match status" value="1"/>
</dbReference>
<dbReference type="STRING" id="573061.Clocel_4162"/>